<accession>A8N5X3</accession>
<keyword evidence="2" id="KW-1185">Reference proteome</keyword>
<protein>
    <submittedName>
        <fullName evidence="1">Uncharacterized protein</fullName>
    </submittedName>
</protein>
<evidence type="ECO:0000313" key="2">
    <source>
        <dbReference type="Proteomes" id="UP000001861"/>
    </source>
</evidence>
<proteinExistence type="predicted"/>
<dbReference type="InParanoid" id="A8N5X3"/>
<dbReference type="VEuPathDB" id="FungiDB:CC1G_01904"/>
<dbReference type="eggNOG" id="ENOG502SZ4S">
    <property type="taxonomic scope" value="Eukaryota"/>
</dbReference>
<evidence type="ECO:0000313" key="1">
    <source>
        <dbReference type="EMBL" id="EAU91415.1"/>
    </source>
</evidence>
<sequence length="150" mass="16310">MSRQLEHATPTKISGIHEGLIERKLRIAGRVLSYDAIHGVAVLLDFDGKHTISVDIGSALDDRSKEWVNERLSTVVVIGYLEKPPSEIPESSQLPVGVVPPSRAIQLRALLVVPAADLDIKLWNRVVDDVQGQEEQSSLHVADVAPVTPG</sequence>
<name>A8N5X3_COPC7</name>
<dbReference type="OMA" id="DLDIWNK"/>
<organism evidence="1 2">
    <name type="scientific">Coprinopsis cinerea (strain Okayama-7 / 130 / ATCC MYA-4618 / FGSC 9003)</name>
    <name type="common">Inky cap fungus</name>
    <name type="synonym">Hormographiella aspergillata</name>
    <dbReference type="NCBI Taxonomy" id="240176"/>
    <lineage>
        <taxon>Eukaryota</taxon>
        <taxon>Fungi</taxon>
        <taxon>Dikarya</taxon>
        <taxon>Basidiomycota</taxon>
        <taxon>Agaricomycotina</taxon>
        <taxon>Agaricomycetes</taxon>
        <taxon>Agaricomycetidae</taxon>
        <taxon>Agaricales</taxon>
        <taxon>Agaricineae</taxon>
        <taxon>Psathyrellaceae</taxon>
        <taxon>Coprinopsis</taxon>
    </lineage>
</organism>
<dbReference type="GeneID" id="6006707"/>
<dbReference type="RefSeq" id="XP_001830268.1">
    <property type="nucleotide sequence ID" value="XM_001830216.2"/>
</dbReference>
<dbReference type="Proteomes" id="UP000001861">
    <property type="component" value="Unassembled WGS sequence"/>
</dbReference>
<dbReference type="KEGG" id="cci:CC1G_01904"/>
<dbReference type="AlphaFoldDB" id="A8N5X3"/>
<gene>
    <name evidence="1" type="ORF">CC1G_01904</name>
</gene>
<comment type="caution">
    <text evidence="1">The sequence shown here is derived from an EMBL/GenBank/DDBJ whole genome shotgun (WGS) entry which is preliminary data.</text>
</comment>
<dbReference type="OrthoDB" id="3258172at2759"/>
<dbReference type="EMBL" id="AACS02000003">
    <property type="protein sequence ID" value="EAU91415.1"/>
    <property type="molecule type" value="Genomic_DNA"/>
</dbReference>
<reference evidence="1 2" key="1">
    <citation type="journal article" date="2010" name="Proc. Natl. Acad. Sci. U.S.A.">
        <title>Insights into evolution of multicellular fungi from the assembled chromosomes of the mushroom Coprinopsis cinerea (Coprinus cinereus).</title>
        <authorList>
            <person name="Stajich J.E."/>
            <person name="Wilke S.K."/>
            <person name="Ahren D."/>
            <person name="Au C.H."/>
            <person name="Birren B.W."/>
            <person name="Borodovsky M."/>
            <person name="Burns C."/>
            <person name="Canback B."/>
            <person name="Casselton L.A."/>
            <person name="Cheng C.K."/>
            <person name="Deng J."/>
            <person name="Dietrich F.S."/>
            <person name="Fargo D.C."/>
            <person name="Farman M.L."/>
            <person name="Gathman A.C."/>
            <person name="Goldberg J."/>
            <person name="Guigo R."/>
            <person name="Hoegger P.J."/>
            <person name="Hooker J.B."/>
            <person name="Huggins A."/>
            <person name="James T.Y."/>
            <person name="Kamada T."/>
            <person name="Kilaru S."/>
            <person name="Kodira C."/>
            <person name="Kues U."/>
            <person name="Kupfer D."/>
            <person name="Kwan H.S."/>
            <person name="Lomsadze A."/>
            <person name="Li W."/>
            <person name="Lilly W.W."/>
            <person name="Ma L.J."/>
            <person name="Mackey A.J."/>
            <person name="Manning G."/>
            <person name="Martin F."/>
            <person name="Muraguchi H."/>
            <person name="Natvig D.O."/>
            <person name="Palmerini H."/>
            <person name="Ramesh M.A."/>
            <person name="Rehmeyer C.J."/>
            <person name="Roe B.A."/>
            <person name="Shenoy N."/>
            <person name="Stanke M."/>
            <person name="Ter-Hovhannisyan V."/>
            <person name="Tunlid A."/>
            <person name="Velagapudi R."/>
            <person name="Vision T.J."/>
            <person name="Zeng Q."/>
            <person name="Zolan M.E."/>
            <person name="Pukkila P.J."/>
        </authorList>
    </citation>
    <scope>NUCLEOTIDE SEQUENCE [LARGE SCALE GENOMIC DNA]</scope>
    <source>
        <strain evidence="2">Okayama-7 / 130 / ATCC MYA-4618 / FGSC 9003</strain>
    </source>
</reference>